<comment type="caution">
    <text evidence="1">The sequence shown here is derived from an EMBL/GenBank/DDBJ whole genome shotgun (WGS) entry which is preliminary data.</text>
</comment>
<reference evidence="1 2" key="1">
    <citation type="submission" date="2021-03" db="EMBL/GenBank/DDBJ databases">
        <title>novel species isolated from a fishpond in China.</title>
        <authorList>
            <person name="Lu H."/>
            <person name="Cai Z."/>
        </authorList>
    </citation>
    <scope>NUCLEOTIDE SEQUENCE [LARGE SCALE GENOMIC DNA]</scope>
    <source>
        <strain evidence="1 2">H41</strain>
    </source>
</reference>
<name>A0ABS3C3A8_9BACT</name>
<proteinExistence type="predicted"/>
<protein>
    <submittedName>
        <fullName evidence="1">DUF903 domain-containing protein</fullName>
    </submittedName>
</protein>
<dbReference type="Gene3D" id="2.30.30.100">
    <property type="match status" value="1"/>
</dbReference>
<gene>
    <name evidence="1" type="ORF">J0A68_11575</name>
</gene>
<accession>A0ABS3C3A8</accession>
<evidence type="ECO:0000313" key="1">
    <source>
        <dbReference type="EMBL" id="MBN7811594.1"/>
    </source>
</evidence>
<sequence>MMRKLCLLPAFLILFSCEEISDITRVKGPCTIELVDGRTISTANDIEILESTGTVTYRDEDGKLWSLSEAEYTSYTCGN</sequence>
<dbReference type="RefSeq" id="WP_206578372.1">
    <property type="nucleotide sequence ID" value="NZ_JAFKCT010000004.1"/>
</dbReference>
<dbReference type="Proteomes" id="UP000664317">
    <property type="component" value="Unassembled WGS sequence"/>
</dbReference>
<evidence type="ECO:0000313" key="2">
    <source>
        <dbReference type="Proteomes" id="UP000664317"/>
    </source>
</evidence>
<dbReference type="PROSITE" id="PS51257">
    <property type="entry name" value="PROKAR_LIPOPROTEIN"/>
    <property type="match status" value="1"/>
</dbReference>
<organism evidence="1 2">
    <name type="scientific">Algoriphagus oliviformis</name>
    <dbReference type="NCBI Taxonomy" id="2811231"/>
    <lineage>
        <taxon>Bacteria</taxon>
        <taxon>Pseudomonadati</taxon>
        <taxon>Bacteroidota</taxon>
        <taxon>Cytophagia</taxon>
        <taxon>Cytophagales</taxon>
        <taxon>Cyclobacteriaceae</taxon>
        <taxon>Algoriphagus</taxon>
    </lineage>
</organism>
<dbReference type="EMBL" id="JAFKCT010000004">
    <property type="protein sequence ID" value="MBN7811594.1"/>
    <property type="molecule type" value="Genomic_DNA"/>
</dbReference>
<keyword evidence="2" id="KW-1185">Reference proteome</keyword>